<proteinExistence type="predicted"/>
<dbReference type="GO" id="GO:0005856">
    <property type="term" value="C:cytoskeleton"/>
    <property type="evidence" value="ECO:0007669"/>
    <property type="project" value="TreeGrafter"/>
</dbReference>
<dbReference type="SUPFAM" id="SSF53639">
    <property type="entry name" value="AraD/HMP-PK domain-like"/>
    <property type="match status" value="1"/>
</dbReference>
<dbReference type="InterPro" id="IPR001303">
    <property type="entry name" value="Aldolase_II/adducin_N"/>
</dbReference>
<dbReference type="GO" id="GO:0051015">
    <property type="term" value="F:actin filament binding"/>
    <property type="evidence" value="ECO:0007669"/>
    <property type="project" value="TreeGrafter"/>
</dbReference>
<dbReference type="InterPro" id="IPR036409">
    <property type="entry name" value="Aldolase_II/adducin_N_sf"/>
</dbReference>
<dbReference type="EMBL" id="UINC01225800">
    <property type="protein sequence ID" value="SVE56018.1"/>
    <property type="molecule type" value="Genomic_DNA"/>
</dbReference>
<protein>
    <recommendedName>
        <fullName evidence="1">Class II aldolase/adducin N-terminal domain-containing protein</fullName>
    </recommendedName>
</protein>
<dbReference type="PANTHER" id="PTHR10672:SF3">
    <property type="entry name" value="PROTEIN HU-LI TAI SHAO"/>
    <property type="match status" value="1"/>
</dbReference>
<reference evidence="2" key="1">
    <citation type="submission" date="2018-05" db="EMBL/GenBank/DDBJ databases">
        <authorList>
            <person name="Lanie J.A."/>
            <person name="Ng W.-L."/>
            <person name="Kazmierczak K.M."/>
            <person name="Andrzejewski T.M."/>
            <person name="Davidsen T.M."/>
            <person name="Wayne K.J."/>
            <person name="Tettelin H."/>
            <person name="Glass J.I."/>
            <person name="Rusch D."/>
            <person name="Podicherti R."/>
            <person name="Tsui H.-C.T."/>
            <person name="Winkler M.E."/>
        </authorList>
    </citation>
    <scope>NUCLEOTIDE SEQUENCE</scope>
</reference>
<name>A0A383EIU2_9ZZZZ</name>
<dbReference type="Gene3D" id="3.40.225.10">
    <property type="entry name" value="Class II aldolase/adducin N-terminal domain"/>
    <property type="match status" value="1"/>
</dbReference>
<dbReference type="SMART" id="SM01007">
    <property type="entry name" value="Aldolase_II"/>
    <property type="match status" value="1"/>
</dbReference>
<gene>
    <name evidence="2" type="ORF">METZ01_LOCUS508872</name>
</gene>
<dbReference type="Pfam" id="PF00596">
    <property type="entry name" value="Aldolase_II"/>
    <property type="match status" value="1"/>
</dbReference>
<dbReference type="InterPro" id="IPR051017">
    <property type="entry name" value="Aldolase-II_Adducin_sf"/>
</dbReference>
<feature type="non-terminal residue" evidence="2">
    <location>
        <position position="142"/>
    </location>
</feature>
<evidence type="ECO:0000313" key="2">
    <source>
        <dbReference type="EMBL" id="SVE56018.1"/>
    </source>
</evidence>
<dbReference type="PANTHER" id="PTHR10672">
    <property type="entry name" value="ADDUCIN"/>
    <property type="match status" value="1"/>
</dbReference>
<evidence type="ECO:0000259" key="1">
    <source>
        <dbReference type="SMART" id="SM01007"/>
    </source>
</evidence>
<accession>A0A383EIU2</accession>
<organism evidence="2">
    <name type="scientific">marine metagenome</name>
    <dbReference type="NCBI Taxonomy" id="408172"/>
    <lineage>
        <taxon>unclassified sequences</taxon>
        <taxon>metagenomes</taxon>
        <taxon>ecological metagenomes</taxon>
    </lineage>
</organism>
<feature type="domain" description="Class II aldolase/adducin N-terminal" evidence="1">
    <location>
        <begin position="16"/>
        <end position="142"/>
    </location>
</feature>
<sequence length="142" mass="16340">MVRFSTITDEEWQNRVDLAACYHLADYFNMSDIIWNHITSKTSSQKDTFLINKFGLRYDEITASNLLEIDLDGNIINGEGEINQTGYVIHGAIHKNRKDIHCVMHTHSRAGLAVSCFKDGLKPMIQDTAIFYNRVSYHEWEG</sequence>
<dbReference type="AlphaFoldDB" id="A0A383EIU2"/>